<gene>
    <name evidence="2" type="ORF">Ark11_1361</name>
</gene>
<feature type="transmembrane region" description="Helical" evidence="1">
    <location>
        <begin position="252"/>
        <end position="275"/>
    </location>
</feature>
<dbReference type="AlphaFoldDB" id="A0A0S4M312"/>
<organism evidence="2 3">
    <name type="scientific">Candidatus Ichthyocystis hellenicum</name>
    <dbReference type="NCBI Taxonomy" id="1561003"/>
    <lineage>
        <taxon>Bacteria</taxon>
        <taxon>Pseudomonadati</taxon>
        <taxon>Pseudomonadota</taxon>
        <taxon>Betaproteobacteria</taxon>
        <taxon>Burkholderiales</taxon>
        <taxon>Candidatus Ichthyocystis</taxon>
    </lineage>
</organism>
<accession>A0A0S4M312</accession>
<keyword evidence="1" id="KW-1133">Transmembrane helix</keyword>
<keyword evidence="1" id="KW-0812">Transmembrane</keyword>
<sequence length="467" mass="53235">MSVSVGSINSISVEAVDSNKGPYPLVHLSTAAVYGISFKESIRYLAQLSPKEAIETAIAINNKMGTYCSKYESYLGGDVGIRCSLNYDDLCFNSHDKLNNSEEISVVIGLRAGISKIIDEVSGWGLRYSFSIEDSSVCGIHPIYQVVHSKNTEDVISSYYERRDEILALPDPSLLEMKYPNSLSPERISHYRDPLYFLSSKYALCNLGIDPYFSIQEFILYPMCYTTVVLGVSINKLICYLNNSVKKISGKLYNLIMALLLQIRYYNASLIYLIFVRGKLEETIAPVVHEREVLIIKSLNIIILLRNYIKYVSTIREIFMPFLEFHNFVRLEDVMKIIESRILDSHLSDYRSTYELEIRNISSFLRNRYDGIIINKRMRIKSLLGRINLNDENTLNSICLFLGINIIDHTLSKEVIIEKLSIETSLDAETKSTKGEDKLVFVNPAIESVKDLMKDISEMVLFLSKPK</sequence>
<feature type="transmembrane region" description="Helical" evidence="1">
    <location>
        <begin position="218"/>
        <end position="240"/>
    </location>
</feature>
<evidence type="ECO:0000256" key="1">
    <source>
        <dbReference type="SAM" id="Phobius"/>
    </source>
</evidence>
<evidence type="ECO:0000313" key="3">
    <source>
        <dbReference type="Proteomes" id="UP000198651"/>
    </source>
</evidence>
<keyword evidence="1" id="KW-0472">Membrane</keyword>
<dbReference type="RefSeq" id="WP_092490620.1">
    <property type="nucleotide sequence ID" value="NZ_LN906597.1"/>
</dbReference>
<dbReference type="OrthoDB" id="9991516at2"/>
<dbReference type="EMBL" id="LN906597">
    <property type="protein sequence ID" value="CUT18165.1"/>
    <property type="molecule type" value="Genomic_DNA"/>
</dbReference>
<keyword evidence="3" id="KW-1185">Reference proteome</keyword>
<name>A0A0S4M312_9BURK</name>
<reference evidence="3" key="1">
    <citation type="submission" date="2015-11" db="EMBL/GenBank/DDBJ databases">
        <authorList>
            <person name="Seth-Smith H.M.B."/>
        </authorList>
    </citation>
    <scope>NUCLEOTIDE SEQUENCE [LARGE SCALE GENOMIC DNA]</scope>
    <source>
        <strain evidence="3">2013Ark11</strain>
    </source>
</reference>
<proteinExistence type="predicted"/>
<evidence type="ECO:0000313" key="2">
    <source>
        <dbReference type="EMBL" id="CUT18165.1"/>
    </source>
</evidence>
<dbReference type="Proteomes" id="UP000198651">
    <property type="component" value="Chromosome I"/>
</dbReference>
<protein>
    <submittedName>
        <fullName evidence="2">Putative membrane protein</fullName>
    </submittedName>
</protein>
<dbReference type="STRING" id="1561003.Ark11_1361"/>